<sequence>NENKYKYEAANDHYDHQEMDVTLKQKLYDFGETGSDIRQKRNAHKVAQLDLQAEKMTIIIDAVDAYLGYIDAVKKLDSETQALESKIESTGQEESRVKKGSGMASDVLQAKSDLAGAQKTKIQAEGDLRKARNKFFKVFKIDPPDTIENMQLIELSVNGTLQMPTDIEVATEVALASNIDLQTKKYDLMDAEQDLVASRAEFAPDLDFESTYKWKYNVSGTKGGTEEVNWKVTLAVPLQPWQDFPDYKNKKYALLTAEDDLEEETYATKQTIGDLWEDYQVAILTKDFALNKIIISEELLSIKKKERLLDQADAAAVTAAENAVNDDTKALIDDETSLTEASLDLLEAMGVLTMDSIQDVSSEEAAIETPATEEAATEEAVTEEAATEEAVTEEAATEEEVSSLEAVPVEAVTEADILSELEGLIQEGEATGKMLSELEDLMQEPASENPDSGSGGCASNVYVGQQQDDGSWKTVCKE</sequence>
<feature type="non-terminal residue" evidence="9">
    <location>
        <position position="1"/>
    </location>
</feature>
<evidence type="ECO:0000256" key="6">
    <source>
        <dbReference type="ARBA" id="ARBA00023237"/>
    </source>
</evidence>
<evidence type="ECO:0000256" key="1">
    <source>
        <dbReference type="ARBA" id="ARBA00004442"/>
    </source>
</evidence>
<dbReference type="GO" id="GO:0015562">
    <property type="term" value="F:efflux transmembrane transporter activity"/>
    <property type="evidence" value="ECO:0007669"/>
    <property type="project" value="InterPro"/>
</dbReference>
<dbReference type="GO" id="GO:0009279">
    <property type="term" value="C:cell outer membrane"/>
    <property type="evidence" value="ECO:0007669"/>
    <property type="project" value="UniProtKB-SubCell"/>
</dbReference>
<keyword evidence="4" id="KW-0812">Transmembrane</keyword>
<dbReference type="PANTHER" id="PTHR30026:SF22">
    <property type="entry name" value="OUTER MEMBRANE EFFLUX PROTEIN"/>
    <property type="match status" value="1"/>
</dbReference>
<evidence type="ECO:0000256" key="4">
    <source>
        <dbReference type="ARBA" id="ARBA00022692"/>
    </source>
</evidence>
<feature type="region of interest" description="Disordered" evidence="8">
    <location>
        <begin position="438"/>
        <end position="478"/>
    </location>
</feature>
<evidence type="ECO:0000313" key="9">
    <source>
        <dbReference type="EMBL" id="SVB43277.1"/>
    </source>
</evidence>
<dbReference type="SUPFAM" id="SSF56954">
    <property type="entry name" value="Outer membrane efflux proteins (OEP)"/>
    <property type="match status" value="1"/>
</dbReference>
<dbReference type="Pfam" id="PF02321">
    <property type="entry name" value="OEP"/>
    <property type="match status" value="1"/>
</dbReference>
<dbReference type="AlphaFoldDB" id="A0A382E0B7"/>
<comment type="subcellular location">
    <subcellularLocation>
        <location evidence="1">Cell outer membrane</location>
    </subcellularLocation>
</comment>
<keyword evidence="5" id="KW-0472">Membrane</keyword>
<feature type="region of interest" description="Disordered" evidence="8">
    <location>
        <begin position="361"/>
        <end position="381"/>
    </location>
</feature>
<protein>
    <recommendedName>
        <fullName evidence="10">TolC family protein</fullName>
    </recommendedName>
</protein>
<dbReference type="GO" id="GO:1990281">
    <property type="term" value="C:efflux pump complex"/>
    <property type="evidence" value="ECO:0007669"/>
    <property type="project" value="TreeGrafter"/>
</dbReference>
<feature type="coiled-coil region" evidence="7">
    <location>
        <begin position="73"/>
        <end position="134"/>
    </location>
</feature>
<dbReference type="InterPro" id="IPR003423">
    <property type="entry name" value="OMP_efflux"/>
</dbReference>
<evidence type="ECO:0000256" key="8">
    <source>
        <dbReference type="SAM" id="MobiDB-lite"/>
    </source>
</evidence>
<dbReference type="EMBL" id="UINC01041677">
    <property type="protein sequence ID" value="SVB43277.1"/>
    <property type="molecule type" value="Genomic_DNA"/>
</dbReference>
<evidence type="ECO:0000256" key="3">
    <source>
        <dbReference type="ARBA" id="ARBA00022452"/>
    </source>
</evidence>
<accession>A0A382E0B7</accession>
<keyword evidence="3" id="KW-1134">Transmembrane beta strand</keyword>
<reference evidence="9" key="1">
    <citation type="submission" date="2018-05" db="EMBL/GenBank/DDBJ databases">
        <authorList>
            <person name="Lanie J.A."/>
            <person name="Ng W.-L."/>
            <person name="Kazmierczak K.M."/>
            <person name="Andrzejewski T.M."/>
            <person name="Davidsen T.M."/>
            <person name="Wayne K.J."/>
            <person name="Tettelin H."/>
            <person name="Glass J.I."/>
            <person name="Rusch D."/>
            <person name="Podicherti R."/>
            <person name="Tsui H.-C.T."/>
            <person name="Winkler M.E."/>
        </authorList>
    </citation>
    <scope>NUCLEOTIDE SEQUENCE</scope>
</reference>
<keyword evidence="6" id="KW-0998">Cell outer membrane</keyword>
<dbReference type="InterPro" id="IPR051906">
    <property type="entry name" value="TolC-like"/>
</dbReference>
<dbReference type="PANTHER" id="PTHR30026">
    <property type="entry name" value="OUTER MEMBRANE PROTEIN TOLC"/>
    <property type="match status" value="1"/>
</dbReference>
<keyword evidence="2" id="KW-0813">Transport</keyword>
<dbReference type="GO" id="GO:0015288">
    <property type="term" value="F:porin activity"/>
    <property type="evidence" value="ECO:0007669"/>
    <property type="project" value="TreeGrafter"/>
</dbReference>
<proteinExistence type="predicted"/>
<dbReference type="Gene3D" id="1.20.1600.10">
    <property type="entry name" value="Outer membrane efflux proteins (OEP)"/>
    <property type="match status" value="1"/>
</dbReference>
<name>A0A382E0B7_9ZZZZ</name>
<organism evidence="9">
    <name type="scientific">marine metagenome</name>
    <dbReference type="NCBI Taxonomy" id="408172"/>
    <lineage>
        <taxon>unclassified sequences</taxon>
        <taxon>metagenomes</taxon>
        <taxon>ecological metagenomes</taxon>
    </lineage>
</organism>
<evidence type="ECO:0000256" key="2">
    <source>
        <dbReference type="ARBA" id="ARBA00022448"/>
    </source>
</evidence>
<evidence type="ECO:0000256" key="5">
    <source>
        <dbReference type="ARBA" id="ARBA00023136"/>
    </source>
</evidence>
<evidence type="ECO:0008006" key="10">
    <source>
        <dbReference type="Google" id="ProtNLM"/>
    </source>
</evidence>
<keyword evidence="7" id="KW-0175">Coiled coil</keyword>
<gene>
    <name evidence="9" type="ORF">METZ01_LOCUS196131</name>
</gene>
<evidence type="ECO:0000256" key="7">
    <source>
        <dbReference type="SAM" id="Coils"/>
    </source>
</evidence>